<dbReference type="Proteomes" id="UP000244173">
    <property type="component" value="Chromosome"/>
</dbReference>
<keyword evidence="3" id="KW-1185">Reference proteome</keyword>
<sequence>MVSMAGSALGIAAALMENHEPVLARKMGDVANWLSMAGAVIAVFGVGVVLWQRLASRGFISGSISGKSAVVFDRRGRPEFLFAERYRNGSLLAMHGNREGMLYGPGQGWLPARKWGLQLRSSLLYQSSNRSGPLYLMACHAGRQPASGLANAQILSSVLDRNVIAARNVVSVGWDSGNTLGRALFGMKGMGTHHRTLHFFDLYHQPFRTFTPFT</sequence>
<organism evidence="2 3">
    <name type="scientific">Microvirgula aerodenitrificans</name>
    <dbReference type="NCBI Taxonomy" id="57480"/>
    <lineage>
        <taxon>Bacteria</taxon>
        <taxon>Pseudomonadati</taxon>
        <taxon>Pseudomonadota</taxon>
        <taxon>Betaproteobacteria</taxon>
        <taxon>Neisseriales</taxon>
        <taxon>Aquaspirillaceae</taxon>
        <taxon>Microvirgula</taxon>
    </lineage>
</organism>
<evidence type="ECO:0000313" key="3">
    <source>
        <dbReference type="Proteomes" id="UP000244173"/>
    </source>
</evidence>
<feature type="transmembrane region" description="Helical" evidence="1">
    <location>
        <begin position="34"/>
        <end position="51"/>
    </location>
</feature>
<dbReference type="EMBL" id="CP028519">
    <property type="protein sequence ID" value="AVY93115.1"/>
    <property type="molecule type" value="Genomic_DNA"/>
</dbReference>
<proteinExistence type="predicted"/>
<keyword evidence="1" id="KW-1133">Transmembrane helix</keyword>
<accession>A0A2S0P6Z9</accession>
<gene>
    <name evidence="2" type="ORF">DAI18_02950</name>
</gene>
<keyword evidence="1" id="KW-0472">Membrane</keyword>
<evidence type="ECO:0000256" key="1">
    <source>
        <dbReference type="SAM" id="Phobius"/>
    </source>
</evidence>
<reference evidence="2 3" key="1">
    <citation type="submission" date="2018-04" db="EMBL/GenBank/DDBJ databases">
        <title>Denitrifier Microvirgula.</title>
        <authorList>
            <person name="Anderson E."/>
            <person name="Jang J."/>
            <person name="Ishii S."/>
        </authorList>
    </citation>
    <scope>NUCLEOTIDE SEQUENCE [LARGE SCALE GENOMIC DNA]</scope>
    <source>
        <strain evidence="2 3">BE2.4</strain>
    </source>
</reference>
<keyword evidence="1" id="KW-0812">Transmembrane</keyword>
<name>A0A2S0P6Z9_9NEIS</name>
<dbReference type="AlphaFoldDB" id="A0A2S0P6Z9"/>
<dbReference type="KEGG" id="maer:DAI18_02950"/>
<dbReference type="STRING" id="1122240.GCA_000620105_03097"/>
<protein>
    <submittedName>
        <fullName evidence="2">Uncharacterized protein</fullName>
    </submittedName>
</protein>
<evidence type="ECO:0000313" key="2">
    <source>
        <dbReference type="EMBL" id="AVY93115.1"/>
    </source>
</evidence>